<proteinExistence type="inferred from homology"/>
<dbReference type="Gene3D" id="1.10.40.40">
    <property type="entry name" value="Deoxyribonucleotidase, domain 2"/>
    <property type="match status" value="1"/>
</dbReference>
<dbReference type="SFLD" id="SFLDG01145">
    <property type="entry name" value="C1.2.1"/>
    <property type="match status" value="1"/>
</dbReference>
<dbReference type="Pfam" id="PF06941">
    <property type="entry name" value="NT5C"/>
    <property type="match status" value="1"/>
</dbReference>
<dbReference type="RefSeq" id="WP_207339254.1">
    <property type="nucleotide sequence ID" value="NZ_CP074405.1"/>
</dbReference>
<dbReference type="SFLD" id="SFLDG01126">
    <property type="entry name" value="C1.2:_Nucleotidase_Like"/>
    <property type="match status" value="1"/>
</dbReference>
<dbReference type="Gene3D" id="3.40.50.1000">
    <property type="entry name" value="HAD superfamily/HAD-like"/>
    <property type="match status" value="1"/>
</dbReference>
<organism evidence="2 3">
    <name type="scientific">Cellulomonas wangleii</name>
    <dbReference type="NCBI Taxonomy" id="2816956"/>
    <lineage>
        <taxon>Bacteria</taxon>
        <taxon>Bacillati</taxon>
        <taxon>Actinomycetota</taxon>
        <taxon>Actinomycetes</taxon>
        <taxon>Micrococcales</taxon>
        <taxon>Cellulomonadaceae</taxon>
        <taxon>Cellulomonas</taxon>
    </lineage>
</organism>
<keyword evidence="3" id="KW-1185">Reference proteome</keyword>
<evidence type="ECO:0000313" key="3">
    <source>
        <dbReference type="Proteomes" id="UP000677804"/>
    </source>
</evidence>
<dbReference type="PANTHER" id="PTHR16504">
    <property type="entry name" value="5'(3')-DEOXYRIBONUCLEOTIDASE"/>
    <property type="match status" value="1"/>
</dbReference>
<dbReference type="Proteomes" id="UP000677804">
    <property type="component" value="Chromosome"/>
</dbReference>
<name>A0ABX8D7E1_9CELL</name>
<protein>
    <submittedName>
        <fullName evidence="2">Uncharacterized protein</fullName>
    </submittedName>
</protein>
<dbReference type="EMBL" id="CP074405">
    <property type="protein sequence ID" value="QVI61677.1"/>
    <property type="molecule type" value="Genomic_DNA"/>
</dbReference>
<dbReference type="InterPro" id="IPR036412">
    <property type="entry name" value="HAD-like_sf"/>
</dbReference>
<dbReference type="InterPro" id="IPR010708">
    <property type="entry name" value="5'(3')-deoxyribonucleotidase"/>
</dbReference>
<dbReference type="SFLD" id="SFLDS00003">
    <property type="entry name" value="Haloacid_Dehalogenase"/>
    <property type="match status" value="1"/>
</dbReference>
<reference evidence="2 3" key="1">
    <citation type="submission" date="2021-05" db="EMBL/GenBank/DDBJ databases">
        <title>Novel species in genus Cellulomonas.</title>
        <authorList>
            <person name="Zhang G."/>
        </authorList>
    </citation>
    <scope>NUCLEOTIDE SEQUENCE [LARGE SCALE GENOMIC DNA]</scope>
    <source>
        <strain evidence="3">zg-ZUI222</strain>
    </source>
</reference>
<dbReference type="SUPFAM" id="SSF56784">
    <property type="entry name" value="HAD-like"/>
    <property type="match status" value="1"/>
</dbReference>
<dbReference type="InterPro" id="IPR023214">
    <property type="entry name" value="HAD_sf"/>
</dbReference>
<evidence type="ECO:0000256" key="1">
    <source>
        <dbReference type="ARBA" id="ARBA00009589"/>
    </source>
</evidence>
<evidence type="ECO:0000313" key="2">
    <source>
        <dbReference type="EMBL" id="QVI61677.1"/>
    </source>
</evidence>
<gene>
    <name evidence="2" type="ORF">KG103_14620</name>
</gene>
<accession>A0ABX8D7E1</accession>
<sequence length="194" mass="21464">MSPLTSTPLVLVDMDGVLVDLEAAFWDAFETAHPAGPRRTDGDRTVFRIDEQLDPQWRDAVRSIMAAPGFFGGLRPVPGAVEALDEMLDEGWDVRICTAPLLHNPTCASDKLASLARHFGQRWAERAVITKDKTLVRGDVLIDDKPVVNGDWTPVWKHVVFAATYNQAAPSPYRMTGWASWRQTLTPLLGRTAA</sequence>
<dbReference type="PANTHER" id="PTHR16504:SF4">
    <property type="entry name" value="5'(3')-DEOXYRIBONUCLEOTIDASE"/>
    <property type="match status" value="1"/>
</dbReference>
<comment type="similarity">
    <text evidence="1">Belongs to the 5'(3')-deoxyribonucleotidase family.</text>
</comment>